<keyword evidence="1" id="KW-0175">Coiled coil</keyword>
<dbReference type="Pfam" id="PF12728">
    <property type="entry name" value="HTH_17"/>
    <property type="match status" value="1"/>
</dbReference>
<dbReference type="InterPro" id="IPR041657">
    <property type="entry name" value="HTH_17"/>
</dbReference>
<sequence length="129" mass="15104">MIDMTTDEMTFNDVPQVVAHVYNKVERLETLIQNLNEELRKNVLTKKSDHTPMTLDEACEFLKMKKSTMYYKLGRGDIPGTRSGKYYILFKDELIKWIESGRNGKAHLTPEEENELIALSHRRKSKRTL</sequence>
<dbReference type="RefSeq" id="WP_232430222.1">
    <property type="nucleotide sequence ID" value="NZ_FMYE01000007.1"/>
</dbReference>
<protein>
    <submittedName>
        <fullName evidence="3">DNA binding domain-containing protein, excisionase family</fullName>
    </submittedName>
</protein>
<evidence type="ECO:0000313" key="4">
    <source>
        <dbReference type="Proteomes" id="UP000183670"/>
    </source>
</evidence>
<name>A0A1G6G4S1_BACOV</name>
<dbReference type="EMBL" id="FMYE01000007">
    <property type="protein sequence ID" value="SDB76216.1"/>
    <property type="molecule type" value="Genomic_DNA"/>
</dbReference>
<feature type="coiled-coil region" evidence="1">
    <location>
        <begin position="18"/>
        <end position="45"/>
    </location>
</feature>
<evidence type="ECO:0000259" key="2">
    <source>
        <dbReference type="Pfam" id="PF12728"/>
    </source>
</evidence>
<gene>
    <name evidence="3" type="ORF">SAMN05192581_100738</name>
</gene>
<organism evidence="3 4">
    <name type="scientific">Bacteroides ovatus</name>
    <dbReference type="NCBI Taxonomy" id="28116"/>
    <lineage>
        <taxon>Bacteria</taxon>
        <taxon>Pseudomonadati</taxon>
        <taxon>Bacteroidota</taxon>
        <taxon>Bacteroidia</taxon>
        <taxon>Bacteroidales</taxon>
        <taxon>Bacteroidaceae</taxon>
        <taxon>Bacteroides</taxon>
    </lineage>
</organism>
<proteinExistence type="predicted"/>
<accession>A0A1G6G4S1</accession>
<dbReference type="GO" id="GO:0003677">
    <property type="term" value="F:DNA binding"/>
    <property type="evidence" value="ECO:0007669"/>
    <property type="project" value="InterPro"/>
</dbReference>
<dbReference type="InterPro" id="IPR010093">
    <property type="entry name" value="SinI_DNA-bd"/>
</dbReference>
<evidence type="ECO:0000256" key="1">
    <source>
        <dbReference type="SAM" id="Coils"/>
    </source>
</evidence>
<evidence type="ECO:0000313" key="3">
    <source>
        <dbReference type="EMBL" id="SDB76216.1"/>
    </source>
</evidence>
<feature type="domain" description="Helix-turn-helix" evidence="2">
    <location>
        <begin position="53"/>
        <end position="101"/>
    </location>
</feature>
<dbReference type="Proteomes" id="UP000183670">
    <property type="component" value="Unassembled WGS sequence"/>
</dbReference>
<reference evidence="3 4" key="1">
    <citation type="submission" date="2016-10" db="EMBL/GenBank/DDBJ databases">
        <authorList>
            <person name="de Groot N.N."/>
        </authorList>
    </citation>
    <scope>NUCLEOTIDE SEQUENCE [LARGE SCALE GENOMIC DNA]</scope>
    <source>
        <strain evidence="3 4">NLAE-zl-C500</strain>
    </source>
</reference>
<dbReference type="NCBIfam" id="TIGR01764">
    <property type="entry name" value="excise"/>
    <property type="match status" value="1"/>
</dbReference>
<dbReference type="AlphaFoldDB" id="A0A1G6G4S1"/>